<evidence type="ECO:0000313" key="2">
    <source>
        <dbReference type="EMBL" id="QVL34134.1"/>
    </source>
</evidence>
<organism evidence="2 3">
    <name type="scientific">Telmatocola sphagniphila</name>
    <dbReference type="NCBI Taxonomy" id="1123043"/>
    <lineage>
        <taxon>Bacteria</taxon>
        <taxon>Pseudomonadati</taxon>
        <taxon>Planctomycetota</taxon>
        <taxon>Planctomycetia</taxon>
        <taxon>Gemmatales</taxon>
        <taxon>Gemmataceae</taxon>
    </lineage>
</organism>
<dbReference type="Proteomes" id="UP000676194">
    <property type="component" value="Chromosome"/>
</dbReference>
<evidence type="ECO:0000313" key="3">
    <source>
        <dbReference type="Proteomes" id="UP000676194"/>
    </source>
</evidence>
<reference evidence="2" key="1">
    <citation type="submission" date="2021-05" db="EMBL/GenBank/DDBJ databases">
        <title>Complete genome sequence of the cellulolytic planctomycete Telmatocola sphagniphila SP2T and characterization of the first cellulase from planctomycetes.</title>
        <authorList>
            <person name="Rakitin A.L."/>
            <person name="Beletsky A.V."/>
            <person name="Naumoff D.G."/>
            <person name="Kulichevskaya I.S."/>
            <person name="Mardanov A.V."/>
            <person name="Ravin N.V."/>
            <person name="Dedysh S.N."/>
        </authorList>
    </citation>
    <scope>NUCLEOTIDE SEQUENCE</scope>
    <source>
        <strain evidence="2">SP2T</strain>
    </source>
</reference>
<dbReference type="SUPFAM" id="SSF47336">
    <property type="entry name" value="ACP-like"/>
    <property type="match status" value="1"/>
</dbReference>
<dbReference type="Pfam" id="PF00550">
    <property type="entry name" value="PP-binding"/>
    <property type="match status" value="1"/>
</dbReference>
<protein>
    <submittedName>
        <fullName evidence="2">Acyl carrier protein</fullName>
    </submittedName>
</protein>
<feature type="domain" description="Carrier" evidence="1">
    <location>
        <begin position="1"/>
        <end position="79"/>
    </location>
</feature>
<evidence type="ECO:0000259" key="1">
    <source>
        <dbReference type="PROSITE" id="PS50075"/>
    </source>
</evidence>
<dbReference type="InterPro" id="IPR036736">
    <property type="entry name" value="ACP-like_sf"/>
</dbReference>
<gene>
    <name evidence="2" type="ORF">KIH39_09565</name>
</gene>
<dbReference type="EMBL" id="CP074694">
    <property type="protein sequence ID" value="QVL34134.1"/>
    <property type="molecule type" value="Genomic_DNA"/>
</dbReference>
<name>A0A8E6BA88_9BACT</name>
<accession>A0A8E6BA88</accession>
<dbReference type="PROSITE" id="PS50075">
    <property type="entry name" value="CARRIER"/>
    <property type="match status" value="1"/>
</dbReference>
<keyword evidence="3" id="KW-1185">Reference proteome</keyword>
<dbReference type="RefSeq" id="WP_213499107.1">
    <property type="nucleotide sequence ID" value="NZ_CP074694.1"/>
</dbReference>
<sequence length="93" mass="10615">MNEIHIKIQEILEEFTGNEIELSKMDPSTPLLIAFEVNSLDILEIIFRIEEIYGIRLSREQLETHNSLGGFLELVNSQIEPSLSVRGRTSSTK</sequence>
<dbReference type="KEGG" id="tsph:KIH39_09565"/>
<dbReference type="Gene3D" id="1.10.1200.10">
    <property type="entry name" value="ACP-like"/>
    <property type="match status" value="1"/>
</dbReference>
<dbReference type="AlphaFoldDB" id="A0A8E6BA88"/>
<dbReference type="InterPro" id="IPR009081">
    <property type="entry name" value="PP-bd_ACP"/>
</dbReference>
<proteinExistence type="predicted"/>